<dbReference type="InterPro" id="IPR046527">
    <property type="entry name" value="PIR2-like_helical"/>
</dbReference>
<dbReference type="OMA" id="NARCCYC"/>
<dbReference type="Gramene" id="TraesMAC7B03G04212780.1">
    <property type="protein sequence ID" value="TraesMAC7B03G04212780.1"/>
    <property type="gene ID" value="TraesMAC7B03G04212780"/>
</dbReference>
<dbReference type="Pfam" id="PF12274">
    <property type="entry name" value="DUF3615"/>
    <property type="match status" value="1"/>
</dbReference>
<dbReference type="KEGG" id="taes:123159898"/>
<reference evidence="3" key="1">
    <citation type="submission" date="2018-08" db="EMBL/GenBank/DDBJ databases">
        <authorList>
            <person name="Rossello M."/>
        </authorList>
    </citation>
    <scope>NUCLEOTIDE SEQUENCE [LARGE SCALE GENOMIC DNA]</scope>
    <source>
        <strain evidence="3">cv. Chinese Spring</strain>
    </source>
</reference>
<keyword evidence="4" id="KW-1185">Reference proteome</keyword>
<dbReference type="Gramene" id="TraesLDM7B03G04222150.1">
    <property type="protein sequence ID" value="TraesLDM7B03G04222150.1"/>
    <property type="gene ID" value="TraesLDM7B03G04222150"/>
</dbReference>
<name>A0A3B6SR46_WHEAT</name>
<proteinExistence type="predicted"/>
<dbReference type="Proteomes" id="UP000019116">
    <property type="component" value="Chromosome 7B"/>
</dbReference>
<feature type="domain" description="PIR2-like helical" evidence="2">
    <location>
        <begin position="264"/>
        <end position="376"/>
    </location>
</feature>
<dbReference type="Gramene" id="TraesCS7B02G369400.1">
    <property type="protein sequence ID" value="TraesCS7B02G369400.1"/>
    <property type="gene ID" value="TraesCS7B02G369400"/>
</dbReference>
<reference evidence="3" key="2">
    <citation type="submission" date="2018-10" db="UniProtKB">
        <authorList>
            <consortium name="EnsemblPlants"/>
        </authorList>
    </citation>
    <scope>IDENTIFICATION</scope>
</reference>
<evidence type="ECO:0000313" key="4">
    <source>
        <dbReference type="Proteomes" id="UP000019116"/>
    </source>
</evidence>
<feature type="domain" description="DUF3615" evidence="1">
    <location>
        <begin position="485"/>
        <end position="595"/>
    </location>
</feature>
<evidence type="ECO:0000313" key="3">
    <source>
        <dbReference type="EnsemblPlants" id="TraesCS7B02G369400.1"/>
    </source>
</evidence>
<sequence>MDDKASSPQQRSSDASEVLGHIRGHYKEALGRLPLKELPELIPSLLGAGFCFGLLDPVSNIIFNTVSSSKDDGAAKKMSKKRKRRSQIEADLLQDSRDGVVQRSLSGLVTFLVCRFRYLHRREALRYLRLAKADLDLAARLVQLDRGITSAICSSPLTTKIAPLTTAVTVALKCAATTAKHPCPSTFTANWSSMSSPPTSPPDTTDRLHKLLPTLPQLGLGLGHLDASQIRTLRSHLTRWMKCNKGMKVPLELRASVSSVLLGKIHSIYLEAIADLPRDALCQRHHRGLLKAGYCFGPIDDPVSNVLLNTIWYDTAFPAQDEFLIDMLCTKSLARLEQRSMAGLVTFVRALFPELAENVAMLYLLKANANLREAIAKLQLEHHHLSGSYKKAYKMAARVACHPNPKALREFALSTAPSVMSSVRSLVKTTAHTLSSREVGDISALLISLRPSVQKVPKLTPRASSFVSRRQARFEVDQIFFRDTVEAALREFSKQSVEGIEYQLHVICGVNAQVTENGEYGFYDLADGYPYCHINFYAAPKGSPSEAGTAPTLFFVECSNVDEDENVLRCCVVDPSTDDGRCYHCEYRGTRLVHPSSGTYHGCDAEFEEIASDGYGLTIDELIYHGMRRSEFMGWLPEEDSIYFDPQWDIKFARYINDAAKPGRTPVQSNGLIAP</sequence>
<dbReference type="EnsemblPlants" id="TraesCS7B02G369400.1">
    <property type="protein sequence ID" value="TraesCS7B02G369400.1"/>
    <property type="gene ID" value="TraesCS7B02G369400"/>
</dbReference>
<organism evidence="3">
    <name type="scientific">Triticum aestivum</name>
    <name type="common">Wheat</name>
    <dbReference type="NCBI Taxonomy" id="4565"/>
    <lineage>
        <taxon>Eukaryota</taxon>
        <taxon>Viridiplantae</taxon>
        <taxon>Streptophyta</taxon>
        <taxon>Embryophyta</taxon>
        <taxon>Tracheophyta</taxon>
        <taxon>Spermatophyta</taxon>
        <taxon>Magnoliopsida</taxon>
        <taxon>Liliopsida</taxon>
        <taxon>Poales</taxon>
        <taxon>Poaceae</taxon>
        <taxon>BOP clade</taxon>
        <taxon>Pooideae</taxon>
        <taxon>Triticodae</taxon>
        <taxon>Triticeae</taxon>
        <taxon>Triticinae</taxon>
        <taxon>Triticum</taxon>
    </lineage>
</organism>
<dbReference type="AlphaFoldDB" id="A0A3B6SR46"/>
<dbReference type="Pfam" id="PF20235">
    <property type="entry name" value="PIR2-like_helical"/>
    <property type="match status" value="2"/>
</dbReference>
<protein>
    <submittedName>
        <fullName evidence="3">Uncharacterized protein</fullName>
    </submittedName>
</protein>
<dbReference type="GeneID" id="123159898"/>
<gene>
    <name evidence="3" type="primary">LOC123159898</name>
</gene>
<feature type="domain" description="PIR2-like helical" evidence="2">
    <location>
        <begin position="21"/>
        <end position="142"/>
    </location>
</feature>
<dbReference type="PANTHER" id="PTHR33120:SF63">
    <property type="entry name" value="PIR2-LIKE HELICAL DOMAIN-CONTAINING PROTEIN"/>
    <property type="match status" value="1"/>
</dbReference>
<evidence type="ECO:0000259" key="1">
    <source>
        <dbReference type="Pfam" id="PF12274"/>
    </source>
</evidence>
<dbReference type="InterPro" id="IPR022059">
    <property type="entry name" value="DUF3615"/>
</dbReference>
<dbReference type="OrthoDB" id="683541at2759"/>
<accession>A0A3B6SR46</accession>
<dbReference type="PANTHER" id="PTHR33120">
    <property type="entry name" value="EXPRESSED PROTEIN-RELATED"/>
    <property type="match status" value="1"/>
</dbReference>
<dbReference type="Gramene" id="TraesCS7B03G0993800.1">
    <property type="protein sequence ID" value="TraesCS7B03G0993800.1.CDS"/>
    <property type="gene ID" value="TraesCS7B03G0993800"/>
</dbReference>
<dbReference type="RefSeq" id="XP_044433640.1">
    <property type="nucleotide sequence ID" value="XM_044577705.1"/>
</dbReference>
<evidence type="ECO:0000259" key="2">
    <source>
        <dbReference type="Pfam" id="PF20235"/>
    </source>
</evidence>